<dbReference type="InterPro" id="IPR016181">
    <property type="entry name" value="Acyl_CoA_acyltransferase"/>
</dbReference>
<dbReference type="Pfam" id="PF00583">
    <property type="entry name" value="Acetyltransf_1"/>
    <property type="match status" value="1"/>
</dbReference>
<reference evidence="2" key="1">
    <citation type="journal article" date="2010" name="ISME J.">
        <title>Metagenome of the Mediterranean deep chlorophyll maximum studied by direct and fosmid library 454 pyrosequencing.</title>
        <authorList>
            <person name="Ghai R."/>
            <person name="Martin-Cuadrado A.B."/>
            <person name="Molto A.G."/>
            <person name="Heredia I.G."/>
            <person name="Cabrera R."/>
            <person name="Martin J."/>
            <person name="Verdu M."/>
            <person name="Deschamps P."/>
            <person name="Moreira D."/>
            <person name="Lopez-Garcia P."/>
            <person name="Mira A."/>
            <person name="Rodriguez-Valera F."/>
        </authorList>
    </citation>
    <scope>NUCLEOTIDE SEQUENCE</scope>
</reference>
<dbReference type="EMBL" id="GU943141">
    <property type="protein sequence ID" value="ADD96467.1"/>
    <property type="molecule type" value="Genomic_DNA"/>
</dbReference>
<evidence type="ECO:0000313" key="2">
    <source>
        <dbReference type="EMBL" id="ADD96467.1"/>
    </source>
</evidence>
<sequence length="146" mass="16900">MSIHLYQAEKKDLQTICDLLINFKDEDLVDLDYPEVDEPKLKNFINAILQKGKVILLKDLDLDQVIGCTIFHKTEYWFSKSECIHIHTIYVKKSFRNFKLVTALVDSIKKVAKGLPMYLSVTSGLHIDPVFQKLGFKNLGSNWRLN</sequence>
<protein>
    <recommendedName>
        <fullName evidence="1">N-acetyltransferase domain-containing protein</fullName>
    </recommendedName>
</protein>
<dbReference type="Gene3D" id="3.40.630.30">
    <property type="match status" value="1"/>
</dbReference>
<dbReference type="CDD" id="cd04301">
    <property type="entry name" value="NAT_SF"/>
    <property type="match status" value="1"/>
</dbReference>
<dbReference type="PROSITE" id="PS51186">
    <property type="entry name" value="GNAT"/>
    <property type="match status" value="1"/>
</dbReference>
<dbReference type="AlphaFoldDB" id="D6PL66"/>
<evidence type="ECO:0000259" key="1">
    <source>
        <dbReference type="PROSITE" id="PS51186"/>
    </source>
</evidence>
<proteinExistence type="predicted"/>
<dbReference type="InterPro" id="IPR000182">
    <property type="entry name" value="GNAT_dom"/>
</dbReference>
<name>D6PL66_9ZZZZ</name>
<accession>D6PL66</accession>
<organism evidence="2">
    <name type="scientific">uncultured organism MedDCM-OCT-S09-C94</name>
    <dbReference type="NCBI Taxonomy" id="743654"/>
    <lineage>
        <taxon>unclassified sequences</taxon>
        <taxon>environmental samples</taxon>
    </lineage>
</organism>
<dbReference type="SUPFAM" id="SSF55729">
    <property type="entry name" value="Acyl-CoA N-acyltransferases (Nat)"/>
    <property type="match status" value="1"/>
</dbReference>
<feature type="domain" description="N-acetyltransferase" evidence="1">
    <location>
        <begin position="3"/>
        <end position="146"/>
    </location>
</feature>
<dbReference type="GO" id="GO:0016747">
    <property type="term" value="F:acyltransferase activity, transferring groups other than amino-acyl groups"/>
    <property type="evidence" value="ECO:0007669"/>
    <property type="project" value="InterPro"/>
</dbReference>